<dbReference type="OrthoDB" id="9806233at2"/>
<dbReference type="GO" id="GO:0016787">
    <property type="term" value="F:hydrolase activity"/>
    <property type="evidence" value="ECO:0007669"/>
    <property type="project" value="InterPro"/>
</dbReference>
<feature type="domain" description="3-keto-alpha-glucoside-1,2-lyase/3-keto-2-hydroxy-glucal hydratase" evidence="1">
    <location>
        <begin position="41"/>
        <end position="244"/>
    </location>
</feature>
<sequence length="246" mass="27552">MKITAEILLVTVLAMTLVHSNLNLYSDHFAESKVSPNQVKKWEVLFDGKDLAKWRKASVDSVPSKGWVVENGTLSVLKGRKGGDIITRETYGDFELECEFKLNKGANSGIKYQVNSIQNAKTKKFSQMGIEYQIIDDKNHPEIMSDPDGVSSTGSAYLLYAPKGKKLLPAGEWNKVGIIVKGNHVEHWLNGVKIVEYTRGSQDFLEKVAATKFVDYPQYAKASGGHIMITDHGDQVYFKNIRIRKL</sequence>
<proteinExistence type="predicted"/>
<comment type="caution">
    <text evidence="2">The sequence shown here is derived from an EMBL/GenBank/DDBJ whole genome shotgun (WGS) entry which is preliminary data.</text>
</comment>
<gene>
    <name evidence="2" type="ORF">FDK13_30895</name>
</gene>
<evidence type="ECO:0000259" key="1">
    <source>
        <dbReference type="Pfam" id="PF06439"/>
    </source>
</evidence>
<dbReference type="Gene3D" id="2.60.120.560">
    <property type="entry name" value="Exo-inulinase, domain 1"/>
    <property type="match status" value="1"/>
</dbReference>
<dbReference type="EMBL" id="SZVO01000021">
    <property type="protein sequence ID" value="TKT87024.1"/>
    <property type="molecule type" value="Genomic_DNA"/>
</dbReference>
<protein>
    <submittedName>
        <fullName evidence="2">DUF1080 domain-containing protein</fullName>
    </submittedName>
</protein>
<dbReference type="Pfam" id="PF06439">
    <property type="entry name" value="3keto-disac_hyd"/>
    <property type="match status" value="1"/>
</dbReference>
<dbReference type="RefSeq" id="WP_137343884.1">
    <property type="nucleotide sequence ID" value="NZ_BSQH01000005.1"/>
</dbReference>
<keyword evidence="3" id="KW-1185">Reference proteome</keyword>
<organism evidence="2 3">
    <name type="scientific">Dyadobacter frigoris</name>
    <dbReference type="NCBI Taxonomy" id="2576211"/>
    <lineage>
        <taxon>Bacteria</taxon>
        <taxon>Pseudomonadati</taxon>
        <taxon>Bacteroidota</taxon>
        <taxon>Cytophagia</taxon>
        <taxon>Cytophagales</taxon>
        <taxon>Spirosomataceae</taxon>
        <taxon>Dyadobacter</taxon>
    </lineage>
</organism>
<dbReference type="InterPro" id="IPR010496">
    <property type="entry name" value="AL/BT2_dom"/>
</dbReference>
<reference evidence="2 3" key="1">
    <citation type="submission" date="2019-05" db="EMBL/GenBank/DDBJ databases">
        <title>Dyadobacter AR-3-8 sp. nov., isolated from arctic soil.</title>
        <authorList>
            <person name="Chaudhary D.K."/>
        </authorList>
    </citation>
    <scope>NUCLEOTIDE SEQUENCE [LARGE SCALE GENOMIC DNA]</scope>
    <source>
        <strain evidence="2 3">AR-3-8</strain>
    </source>
</reference>
<evidence type="ECO:0000313" key="2">
    <source>
        <dbReference type="EMBL" id="TKT87024.1"/>
    </source>
</evidence>
<accession>A0A4U6CZX8</accession>
<evidence type="ECO:0000313" key="3">
    <source>
        <dbReference type="Proteomes" id="UP000304900"/>
    </source>
</evidence>
<dbReference type="Proteomes" id="UP000304900">
    <property type="component" value="Unassembled WGS sequence"/>
</dbReference>
<dbReference type="AlphaFoldDB" id="A0A4U6CZX8"/>
<name>A0A4U6CZX8_9BACT</name>